<dbReference type="Proteomes" id="UP000190831">
    <property type="component" value="Chromosome B"/>
</dbReference>
<feature type="coiled-coil region" evidence="9">
    <location>
        <begin position="143"/>
        <end position="170"/>
    </location>
</feature>
<feature type="chain" id="PRO_5009237237" evidence="11">
    <location>
        <begin position="17"/>
        <end position="219"/>
    </location>
</feature>
<proteinExistence type="inferred from homology"/>
<keyword evidence="7 10" id="KW-0472">Membrane</keyword>
<dbReference type="Pfam" id="PF01105">
    <property type="entry name" value="EMP24_GP25L"/>
    <property type="match status" value="1"/>
</dbReference>
<reference evidence="14" key="1">
    <citation type="submission" date="2016-03" db="EMBL/GenBank/DDBJ databases">
        <authorList>
            <person name="Devillers H."/>
        </authorList>
    </citation>
    <scope>NUCLEOTIDE SEQUENCE [LARGE SCALE GENOMIC DNA]</scope>
</reference>
<evidence type="ECO:0000256" key="10">
    <source>
        <dbReference type="SAM" id="Phobius"/>
    </source>
</evidence>
<keyword evidence="3 8" id="KW-0812">Transmembrane</keyword>
<dbReference type="STRING" id="4955.A0A1G4M8N9"/>
<feature type="domain" description="GOLD" evidence="12">
    <location>
        <begin position="28"/>
        <end position="138"/>
    </location>
</feature>
<evidence type="ECO:0000256" key="1">
    <source>
        <dbReference type="ARBA" id="ARBA00004479"/>
    </source>
</evidence>
<evidence type="ECO:0000256" key="6">
    <source>
        <dbReference type="ARBA" id="ARBA00022989"/>
    </source>
</evidence>
<dbReference type="SMART" id="SM01190">
    <property type="entry name" value="EMP24_GP25L"/>
    <property type="match status" value="1"/>
</dbReference>
<keyword evidence="6 10" id="KW-1133">Transmembrane helix</keyword>
<feature type="signal peptide" evidence="11">
    <location>
        <begin position="1"/>
        <end position="16"/>
    </location>
</feature>
<evidence type="ECO:0000259" key="12">
    <source>
        <dbReference type="PROSITE" id="PS50866"/>
    </source>
</evidence>
<dbReference type="EMBL" id="LT598489">
    <property type="protein sequence ID" value="SCW00217.1"/>
    <property type="molecule type" value="Genomic_DNA"/>
</dbReference>
<dbReference type="InterPro" id="IPR009038">
    <property type="entry name" value="GOLD_dom"/>
</dbReference>
<organism evidence="13 14">
    <name type="scientific">Lachancea fermentati</name>
    <name type="common">Zygosaccharomyces fermentati</name>
    <dbReference type="NCBI Taxonomy" id="4955"/>
    <lineage>
        <taxon>Eukaryota</taxon>
        <taxon>Fungi</taxon>
        <taxon>Dikarya</taxon>
        <taxon>Ascomycota</taxon>
        <taxon>Saccharomycotina</taxon>
        <taxon>Saccharomycetes</taxon>
        <taxon>Saccharomycetales</taxon>
        <taxon>Saccharomycetaceae</taxon>
        <taxon>Lachancea</taxon>
    </lineage>
</organism>
<dbReference type="GO" id="GO:0016020">
    <property type="term" value="C:membrane"/>
    <property type="evidence" value="ECO:0007669"/>
    <property type="project" value="UniProtKB-SubCell"/>
</dbReference>
<evidence type="ECO:0000256" key="4">
    <source>
        <dbReference type="ARBA" id="ARBA00022729"/>
    </source>
</evidence>
<dbReference type="PANTHER" id="PTHR22811">
    <property type="entry name" value="TRANSMEMBRANE EMP24 DOMAIN-CONTAINING PROTEIN"/>
    <property type="match status" value="1"/>
</dbReference>
<comment type="subcellular location">
    <subcellularLocation>
        <location evidence="1 8">Membrane</location>
        <topology evidence="1 8">Single-pass type I membrane protein</topology>
    </subcellularLocation>
</comment>
<sequence>MRAYLILLSTIICVSGAPFTFSIGSNAQECFYILTPDIDSVVSYYFAVQHSDDNKLVVDYEIFAPDNKYKPIIKREREAQGEWTFVGEHKGEYAFCFKSDGASKVVDLEIKSKSGLEDRRLKAVEKRKKARIRHRFDTSDELQQSIENSVDLIERQLNILEKNMQYYKTRNSRNQHTVASTEKRIVWFSLYGILLVVAMGLAQIFILQMFFNESRKHVV</sequence>
<accession>A0A1G4M8N9</accession>
<evidence type="ECO:0000256" key="2">
    <source>
        <dbReference type="ARBA" id="ARBA00007104"/>
    </source>
</evidence>
<dbReference type="PROSITE" id="PS50866">
    <property type="entry name" value="GOLD"/>
    <property type="match status" value="1"/>
</dbReference>
<evidence type="ECO:0000256" key="11">
    <source>
        <dbReference type="SAM" id="SignalP"/>
    </source>
</evidence>
<evidence type="ECO:0000256" key="5">
    <source>
        <dbReference type="ARBA" id="ARBA00022892"/>
    </source>
</evidence>
<evidence type="ECO:0000256" key="9">
    <source>
        <dbReference type="SAM" id="Coils"/>
    </source>
</evidence>
<keyword evidence="5" id="KW-0813">Transport</keyword>
<keyword evidence="9" id="KW-0175">Coiled coil</keyword>
<dbReference type="GO" id="GO:0006888">
    <property type="term" value="P:endoplasmic reticulum to Golgi vesicle-mediated transport"/>
    <property type="evidence" value="ECO:0007669"/>
    <property type="project" value="UniProtKB-ARBA"/>
</dbReference>
<dbReference type="OMA" id="HKGEYAF"/>
<keyword evidence="14" id="KW-1185">Reference proteome</keyword>
<keyword evidence="5" id="KW-0931">ER-Golgi transport</keyword>
<dbReference type="AlphaFoldDB" id="A0A1G4M8N9"/>
<feature type="transmembrane region" description="Helical" evidence="10">
    <location>
        <begin position="185"/>
        <end position="207"/>
    </location>
</feature>
<evidence type="ECO:0000313" key="13">
    <source>
        <dbReference type="EMBL" id="SCW00217.1"/>
    </source>
</evidence>
<dbReference type="InterPro" id="IPR015720">
    <property type="entry name" value="Emp24-like"/>
</dbReference>
<evidence type="ECO:0000256" key="8">
    <source>
        <dbReference type="RuleBase" id="RU003827"/>
    </source>
</evidence>
<dbReference type="GO" id="GO:0005737">
    <property type="term" value="C:cytoplasm"/>
    <property type="evidence" value="ECO:0007669"/>
    <property type="project" value="GOC"/>
</dbReference>
<keyword evidence="4 11" id="KW-0732">Signal</keyword>
<dbReference type="OrthoDB" id="1929172at2759"/>
<protein>
    <submittedName>
        <fullName evidence="13">LAFE_0B12024g1_1</fullName>
    </submittedName>
</protein>
<name>A0A1G4M8N9_LACFM</name>
<comment type="similarity">
    <text evidence="2 8">Belongs to the EMP24/GP25L family.</text>
</comment>
<evidence type="ECO:0000256" key="3">
    <source>
        <dbReference type="ARBA" id="ARBA00022692"/>
    </source>
</evidence>
<gene>
    <name evidence="13" type="ORF">LAFE_0B12024G</name>
</gene>
<evidence type="ECO:0000256" key="7">
    <source>
        <dbReference type="ARBA" id="ARBA00023136"/>
    </source>
</evidence>
<evidence type="ECO:0000313" key="14">
    <source>
        <dbReference type="Proteomes" id="UP000190831"/>
    </source>
</evidence>